<evidence type="ECO:0000256" key="4">
    <source>
        <dbReference type="ARBA" id="ARBA00022842"/>
    </source>
</evidence>
<dbReference type="InterPro" id="IPR055295">
    <property type="entry name" value="NUDT22/NUDT9-like"/>
</dbReference>
<keyword evidence="3 5" id="KW-0378">Hydrolase</keyword>
<evidence type="ECO:0000256" key="1">
    <source>
        <dbReference type="ARBA" id="ARBA00001946"/>
    </source>
</evidence>
<protein>
    <submittedName>
        <fullName evidence="5">Nudix hydrolase 9-like</fullName>
    </submittedName>
</protein>
<evidence type="ECO:0000256" key="3">
    <source>
        <dbReference type="ARBA" id="ARBA00022801"/>
    </source>
</evidence>
<dbReference type="PANTHER" id="PTHR31835:SF1">
    <property type="entry name" value="URIDINE DIPHOSPHATE GLUCOSE PYROPHOSPHATASE NUDT22"/>
    <property type="match status" value="1"/>
</dbReference>
<name>A0A392P0Q0_9FABA</name>
<dbReference type="GO" id="GO:0046872">
    <property type="term" value="F:metal ion binding"/>
    <property type="evidence" value="ECO:0007669"/>
    <property type="project" value="UniProtKB-KW"/>
</dbReference>
<accession>A0A392P0Q0</accession>
<feature type="non-terminal residue" evidence="5">
    <location>
        <position position="53"/>
    </location>
</feature>
<dbReference type="Proteomes" id="UP000265520">
    <property type="component" value="Unassembled WGS sequence"/>
</dbReference>
<sequence>MRIDDSVLCQHTSSPLGNGAVVETIDNKILVLQRSNNVGEFPGYFVFPGGHPE</sequence>
<dbReference type="EMBL" id="LXQA010059196">
    <property type="protein sequence ID" value="MCI05621.1"/>
    <property type="molecule type" value="Genomic_DNA"/>
</dbReference>
<dbReference type="GO" id="GO:0052751">
    <property type="term" value="F:GDP-mannose hydrolase activity"/>
    <property type="evidence" value="ECO:0007669"/>
    <property type="project" value="TreeGrafter"/>
</dbReference>
<keyword evidence="2" id="KW-0479">Metal-binding</keyword>
<dbReference type="PANTHER" id="PTHR31835">
    <property type="entry name" value="URIDINE DIPHOSPHATE GLUCOSE PYROPHOSPHATASE"/>
    <property type="match status" value="1"/>
</dbReference>
<dbReference type="Gene3D" id="3.90.79.10">
    <property type="entry name" value="Nucleoside Triphosphate Pyrophosphohydrolase"/>
    <property type="match status" value="1"/>
</dbReference>
<keyword evidence="6" id="KW-1185">Reference proteome</keyword>
<comment type="caution">
    <text evidence="5">The sequence shown here is derived from an EMBL/GenBank/DDBJ whole genome shotgun (WGS) entry which is preliminary data.</text>
</comment>
<evidence type="ECO:0000256" key="2">
    <source>
        <dbReference type="ARBA" id="ARBA00022723"/>
    </source>
</evidence>
<reference evidence="5 6" key="1">
    <citation type="journal article" date="2018" name="Front. Plant Sci.">
        <title>Red Clover (Trifolium pratense) and Zigzag Clover (T. medium) - A Picture of Genomic Similarities and Differences.</title>
        <authorList>
            <person name="Dluhosova J."/>
            <person name="Istvanek J."/>
            <person name="Nedelnik J."/>
            <person name="Repkova J."/>
        </authorList>
    </citation>
    <scope>NUCLEOTIDE SEQUENCE [LARGE SCALE GENOMIC DNA]</scope>
    <source>
        <strain evidence="6">cv. 10/8</strain>
        <tissue evidence="5">Leaf</tissue>
    </source>
</reference>
<dbReference type="AlphaFoldDB" id="A0A392P0Q0"/>
<proteinExistence type="predicted"/>
<evidence type="ECO:0000313" key="6">
    <source>
        <dbReference type="Proteomes" id="UP000265520"/>
    </source>
</evidence>
<dbReference type="InterPro" id="IPR015797">
    <property type="entry name" value="NUDIX_hydrolase-like_dom_sf"/>
</dbReference>
<dbReference type="SUPFAM" id="SSF55811">
    <property type="entry name" value="Nudix"/>
    <property type="match status" value="1"/>
</dbReference>
<evidence type="ECO:0000313" key="5">
    <source>
        <dbReference type="EMBL" id="MCI05621.1"/>
    </source>
</evidence>
<keyword evidence="4" id="KW-0460">Magnesium</keyword>
<organism evidence="5 6">
    <name type="scientific">Trifolium medium</name>
    <dbReference type="NCBI Taxonomy" id="97028"/>
    <lineage>
        <taxon>Eukaryota</taxon>
        <taxon>Viridiplantae</taxon>
        <taxon>Streptophyta</taxon>
        <taxon>Embryophyta</taxon>
        <taxon>Tracheophyta</taxon>
        <taxon>Spermatophyta</taxon>
        <taxon>Magnoliopsida</taxon>
        <taxon>eudicotyledons</taxon>
        <taxon>Gunneridae</taxon>
        <taxon>Pentapetalae</taxon>
        <taxon>rosids</taxon>
        <taxon>fabids</taxon>
        <taxon>Fabales</taxon>
        <taxon>Fabaceae</taxon>
        <taxon>Papilionoideae</taxon>
        <taxon>50 kb inversion clade</taxon>
        <taxon>NPAAA clade</taxon>
        <taxon>Hologalegina</taxon>
        <taxon>IRL clade</taxon>
        <taxon>Trifolieae</taxon>
        <taxon>Trifolium</taxon>
    </lineage>
</organism>
<comment type="cofactor">
    <cofactor evidence="1">
        <name>Mg(2+)</name>
        <dbReference type="ChEBI" id="CHEBI:18420"/>
    </cofactor>
</comment>